<dbReference type="PANTHER" id="PTHR35568:SF1">
    <property type="entry name" value="TRANSCRIPTIONAL REGULATOR DAUR"/>
    <property type="match status" value="1"/>
</dbReference>
<accession>A0A644X0N6</accession>
<dbReference type="PANTHER" id="PTHR35568">
    <property type="entry name" value="TRANSCRIPTIONAL REGULATOR DAUR"/>
    <property type="match status" value="1"/>
</dbReference>
<proteinExistence type="predicted"/>
<protein>
    <submittedName>
        <fullName evidence="2">Transcriptional regulator DauR</fullName>
    </submittedName>
</protein>
<reference evidence="2" key="1">
    <citation type="submission" date="2019-08" db="EMBL/GenBank/DDBJ databases">
        <authorList>
            <person name="Kucharzyk K."/>
            <person name="Murdoch R.W."/>
            <person name="Higgins S."/>
            <person name="Loffler F."/>
        </authorList>
    </citation>
    <scope>NUCLEOTIDE SEQUENCE</scope>
</reference>
<name>A0A644X0N6_9ZZZZ</name>
<dbReference type="Gene3D" id="3.30.450.20">
    <property type="entry name" value="PAS domain"/>
    <property type="match status" value="1"/>
</dbReference>
<sequence length="217" mass="24067">MKKIKNEFEVLSRLAKGIAAQFGEKCEVVLHDYEQPFDHTIVAIENGHITGRKVGDSSTNLGLEVMKGSTGGDDKYSYITQTKDGKILKSSTVYLRDQAGAAIGSLCINFDITDLKMAESTIRTITSNNASQETKEVITNDINELLDALIWQSIDYVGVPVAHMAREDKIKGLIFLEGKGAFLIKKSSEKVSKVYDISKYTLYNYLNETKNSQNEAI</sequence>
<dbReference type="AlphaFoldDB" id="A0A644X0N6"/>
<dbReference type="InterPro" id="IPR039445">
    <property type="entry name" value="DauR-like_HTH"/>
</dbReference>
<comment type="caution">
    <text evidence="2">The sequence shown here is derived from an EMBL/GenBank/DDBJ whole genome shotgun (WGS) entry which is preliminary data.</text>
</comment>
<dbReference type="InterPro" id="IPR000700">
    <property type="entry name" value="PAS-assoc_C"/>
</dbReference>
<dbReference type="InterPro" id="IPR013559">
    <property type="entry name" value="YheO"/>
</dbReference>
<dbReference type="PROSITE" id="PS50113">
    <property type="entry name" value="PAC"/>
    <property type="match status" value="1"/>
</dbReference>
<dbReference type="Pfam" id="PF08348">
    <property type="entry name" value="PAS_6"/>
    <property type="match status" value="1"/>
</dbReference>
<dbReference type="Pfam" id="PF13309">
    <property type="entry name" value="HTH_22"/>
    <property type="match status" value="1"/>
</dbReference>
<dbReference type="EMBL" id="VSSQ01001579">
    <property type="protein sequence ID" value="MPM09517.1"/>
    <property type="molecule type" value="Genomic_DNA"/>
</dbReference>
<dbReference type="InterPro" id="IPR039446">
    <property type="entry name" value="DauR-like"/>
</dbReference>
<evidence type="ECO:0000259" key="1">
    <source>
        <dbReference type="PROSITE" id="PS50113"/>
    </source>
</evidence>
<organism evidence="2">
    <name type="scientific">bioreactor metagenome</name>
    <dbReference type="NCBI Taxonomy" id="1076179"/>
    <lineage>
        <taxon>unclassified sequences</taxon>
        <taxon>metagenomes</taxon>
        <taxon>ecological metagenomes</taxon>
    </lineage>
</organism>
<evidence type="ECO:0000313" key="2">
    <source>
        <dbReference type="EMBL" id="MPM09517.1"/>
    </source>
</evidence>
<gene>
    <name evidence="2" type="primary">dauR_9</name>
    <name evidence="2" type="ORF">SDC9_55837</name>
</gene>
<feature type="domain" description="PAC" evidence="1">
    <location>
        <begin position="72"/>
        <end position="124"/>
    </location>
</feature>